<evidence type="ECO:0000256" key="1">
    <source>
        <dbReference type="SAM" id="Phobius"/>
    </source>
</evidence>
<dbReference type="Proteomes" id="UP000546031">
    <property type="component" value="Unassembled WGS sequence"/>
</dbReference>
<feature type="transmembrane region" description="Helical" evidence="1">
    <location>
        <begin position="7"/>
        <end position="31"/>
    </location>
</feature>
<dbReference type="AlphaFoldDB" id="A0A850HDF0"/>
<dbReference type="EMBL" id="JABWTA010000001">
    <property type="protein sequence ID" value="NVE95131.1"/>
    <property type="molecule type" value="Genomic_DNA"/>
</dbReference>
<keyword evidence="1" id="KW-0472">Membrane</keyword>
<gene>
    <name evidence="2" type="ORF">HUO12_09500</name>
</gene>
<name>A0A850HDF0_9SPHN</name>
<evidence type="ECO:0000313" key="2">
    <source>
        <dbReference type="EMBL" id="NVE95131.1"/>
    </source>
</evidence>
<protein>
    <submittedName>
        <fullName evidence="2">Uncharacterized protein</fullName>
    </submittedName>
</protein>
<feature type="transmembrane region" description="Helical" evidence="1">
    <location>
        <begin position="37"/>
        <end position="59"/>
    </location>
</feature>
<accession>A0A850HDF0</accession>
<organism evidence="2 3">
    <name type="scientific">Altererythrobacter lutimaris</name>
    <dbReference type="NCBI Taxonomy" id="2743979"/>
    <lineage>
        <taxon>Bacteria</taxon>
        <taxon>Pseudomonadati</taxon>
        <taxon>Pseudomonadota</taxon>
        <taxon>Alphaproteobacteria</taxon>
        <taxon>Sphingomonadales</taxon>
        <taxon>Erythrobacteraceae</taxon>
        <taxon>Altererythrobacter</taxon>
    </lineage>
</organism>
<keyword evidence="1" id="KW-1133">Transmembrane helix</keyword>
<feature type="transmembrane region" description="Helical" evidence="1">
    <location>
        <begin position="71"/>
        <end position="93"/>
    </location>
</feature>
<comment type="caution">
    <text evidence="2">The sequence shown here is derived from an EMBL/GenBank/DDBJ whole genome shotgun (WGS) entry which is preliminary data.</text>
</comment>
<keyword evidence="3" id="KW-1185">Reference proteome</keyword>
<reference evidence="2 3" key="1">
    <citation type="submission" date="2020-06" db="EMBL/GenBank/DDBJ databases">
        <title>Altererythrobacter lutimaris sp. nov., a marine bacterium isolated from a tidal flat.</title>
        <authorList>
            <person name="Kim D."/>
            <person name="Yoo Y."/>
            <person name="Kim J.-J."/>
        </authorList>
    </citation>
    <scope>NUCLEOTIDE SEQUENCE [LARGE SCALE GENOMIC DNA]</scope>
    <source>
        <strain evidence="2 3">JGD-16</strain>
    </source>
</reference>
<evidence type="ECO:0000313" key="3">
    <source>
        <dbReference type="Proteomes" id="UP000546031"/>
    </source>
</evidence>
<keyword evidence="1" id="KW-0812">Transmembrane</keyword>
<dbReference type="RefSeq" id="WP_176273326.1">
    <property type="nucleotide sequence ID" value="NZ_JABWTA010000001.1"/>
</dbReference>
<proteinExistence type="predicted"/>
<feature type="transmembrane region" description="Helical" evidence="1">
    <location>
        <begin position="113"/>
        <end position="132"/>
    </location>
</feature>
<sequence>MMRIVTAAFAYFAIVFGLGFVLGTLRVLWLAPMVGETIAGFIEMPIILGASWLAALWLVGKFAITRSREALAMGALAFALLMMAEVGLGVGLFEMTPREWLASVTQPPGLYGLIGQVVFGLMPWLVVLRGLARSR</sequence>